<comment type="subcellular location">
    <subcellularLocation>
        <location evidence="1">Cytoplasm</location>
        <location evidence="1">Cytosol</location>
    </subcellularLocation>
</comment>
<dbReference type="EMBL" id="JAYMYQ010000001">
    <property type="protein sequence ID" value="KAK7361844.1"/>
    <property type="molecule type" value="Genomic_DNA"/>
</dbReference>
<keyword evidence="4" id="KW-0396">Initiation factor</keyword>
<evidence type="ECO:0000256" key="1">
    <source>
        <dbReference type="ARBA" id="ARBA00004514"/>
    </source>
</evidence>
<proteinExistence type="inferred from homology"/>
<evidence type="ECO:0000313" key="10">
    <source>
        <dbReference type="EMBL" id="KAK7361844.1"/>
    </source>
</evidence>
<comment type="subunit">
    <text evidence="8">Component of the translation initiation factor 2B (eIF2B) complex which is a heterodecamer of two sets of five different subunits: alpha, beta, gamma, delta and epsilon. Subunits alpha, beta and delta comprise a regulatory subcomplex and subunits epsilon and gamma comprise a catalytic subcomplex. Within the complex, the hexameric regulatory complex resides at the center, with the two heterodimeric catalytic subcomplexes bound on opposite sides.</text>
</comment>
<evidence type="ECO:0000256" key="2">
    <source>
        <dbReference type="ARBA" id="ARBA00007251"/>
    </source>
</evidence>
<dbReference type="InterPro" id="IPR000649">
    <property type="entry name" value="IF-2B-related"/>
</dbReference>
<keyword evidence="3" id="KW-0963">Cytoplasm</keyword>
<name>A0AAN9MVQ7_CANGL</name>
<gene>
    <name evidence="10" type="ORF">VNO77_03929</name>
</gene>
<dbReference type="GO" id="GO:0005829">
    <property type="term" value="C:cytosol"/>
    <property type="evidence" value="ECO:0007669"/>
    <property type="project" value="UniProtKB-SubCell"/>
</dbReference>
<sequence>MIKEGSKEANLCVIDSPLDKNRQSFPLLLLEEFFLEKVEDEQPEFWAMLTLFFTVLGSGLYRATLLSCLVNIRPCSPQHQYQWWFQLDLILDLHLGYKCNNSLYYACDTMECGRGFNDDVRRNFCSTSMNKLACGFDSVMFTVRNSCSCEDSSFQYWISYQALNTSGKSFYPIEFQQLIRFQTLKQEKERMIHRDESSFLQSNVCHHLNPMFLFHFVTLLLSISLYLSLNIQDLQGGLQTIVTTDSIVFSMISQVNMVIVRAHAFMVNGGVVAPVGLNLVALATQRHVVPIVVLVGSHKPHF</sequence>
<dbReference type="Proteomes" id="UP001367508">
    <property type="component" value="Unassembled WGS sequence"/>
</dbReference>
<dbReference type="InterPro" id="IPR051855">
    <property type="entry name" value="eIF2B_beta_subunit"/>
</dbReference>
<evidence type="ECO:0000256" key="3">
    <source>
        <dbReference type="ARBA" id="ARBA00022490"/>
    </source>
</evidence>
<dbReference type="Gene3D" id="3.40.50.10470">
    <property type="entry name" value="Translation initiation factor eif-2b, domain 2"/>
    <property type="match status" value="1"/>
</dbReference>
<dbReference type="Pfam" id="PF01008">
    <property type="entry name" value="IF-2B"/>
    <property type="match status" value="1"/>
</dbReference>
<dbReference type="AlphaFoldDB" id="A0AAN9MVQ7"/>
<evidence type="ECO:0000256" key="8">
    <source>
        <dbReference type="ARBA" id="ARBA00046432"/>
    </source>
</evidence>
<comment type="similarity">
    <text evidence="2 9">Belongs to the eIF-2B alpha/beta/delta subunits family.</text>
</comment>
<dbReference type="SUPFAM" id="SSF100950">
    <property type="entry name" value="NagB/RpiA/CoA transferase-like"/>
    <property type="match status" value="1"/>
</dbReference>
<evidence type="ECO:0000256" key="7">
    <source>
        <dbReference type="ARBA" id="ARBA00044228"/>
    </source>
</evidence>
<evidence type="ECO:0000256" key="4">
    <source>
        <dbReference type="ARBA" id="ARBA00022540"/>
    </source>
</evidence>
<evidence type="ECO:0000313" key="11">
    <source>
        <dbReference type="Proteomes" id="UP001367508"/>
    </source>
</evidence>
<dbReference type="InterPro" id="IPR037171">
    <property type="entry name" value="NagB/RpiA_transferase-like"/>
</dbReference>
<dbReference type="GO" id="GO:0005085">
    <property type="term" value="F:guanyl-nucleotide exchange factor activity"/>
    <property type="evidence" value="ECO:0007669"/>
    <property type="project" value="TreeGrafter"/>
</dbReference>
<organism evidence="10 11">
    <name type="scientific">Canavalia gladiata</name>
    <name type="common">Sword bean</name>
    <name type="synonym">Dolichos gladiatus</name>
    <dbReference type="NCBI Taxonomy" id="3824"/>
    <lineage>
        <taxon>Eukaryota</taxon>
        <taxon>Viridiplantae</taxon>
        <taxon>Streptophyta</taxon>
        <taxon>Embryophyta</taxon>
        <taxon>Tracheophyta</taxon>
        <taxon>Spermatophyta</taxon>
        <taxon>Magnoliopsida</taxon>
        <taxon>eudicotyledons</taxon>
        <taxon>Gunneridae</taxon>
        <taxon>Pentapetalae</taxon>
        <taxon>rosids</taxon>
        <taxon>fabids</taxon>
        <taxon>Fabales</taxon>
        <taxon>Fabaceae</taxon>
        <taxon>Papilionoideae</taxon>
        <taxon>50 kb inversion clade</taxon>
        <taxon>NPAAA clade</taxon>
        <taxon>indigoferoid/millettioid clade</taxon>
        <taxon>Phaseoleae</taxon>
        <taxon>Canavalia</taxon>
    </lineage>
</organism>
<keyword evidence="5" id="KW-0648">Protein biosynthesis</keyword>
<dbReference type="GO" id="GO:0005851">
    <property type="term" value="C:eukaryotic translation initiation factor 2B complex"/>
    <property type="evidence" value="ECO:0007669"/>
    <property type="project" value="TreeGrafter"/>
</dbReference>
<accession>A0AAN9MVQ7</accession>
<evidence type="ECO:0000256" key="6">
    <source>
        <dbReference type="ARBA" id="ARBA00044122"/>
    </source>
</evidence>
<dbReference type="PANTHER" id="PTHR45859">
    <property type="entry name" value="TRANSLATION INITIATION FACTOR EIF-2B SUBUNIT BETA"/>
    <property type="match status" value="1"/>
</dbReference>
<dbReference type="PANTHER" id="PTHR45859:SF1">
    <property type="entry name" value="TRANSLATION INITIATION FACTOR EIF-2B SUBUNIT BETA"/>
    <property type="match status" value="1"/>
</dbReference>
<dbReference type="GO" id="GO:0003743">
    <property type="term" value="F:translation initiation factor activity"/>
    <property type="evidence" value="ECO:0007669"/>
    <property type="project" value="UniProtKB-KW"/>
</dbReference>
<evidence type="ECO:0000256" key="5">
    <source>
        <dbReference type="ARBA" id="ARBA00022917"/>
    </source>
</evidence>
<keyword evidence="11" id="KW-1185">Reference proteome</keyword>
<reference evidence="10 11" key="1">
    <citation type="submission" date="2024-01" db="EMBL/GenBank/DDBJ databases">
        <title>The genomes of 5 underutilized Papilionoideae crops provide insights into root nodulation and disease resistanc.</title>
        <authorList>
            <person name="Jiang F."/>
        </authorList>
    </citation>
    <scope>NUCLEOTIDE SEQUENCE [LARGE SCALE GENOMIC DNA]</scope>
    <source>
        <strain evidence="10">LVBAO_FW01</strain>
        <tissue evidence="10">Leaves</tissue>
    </source>
</reference>
<comment type="caution">
    <text evidence="10">The sequence shown here is derived from an EMBL/GenBank/DDBJ whole genome shotgun (WGS) entry which is preliminary data.</text>
</comment>
<evidence type="ECO:0000256" key="9">
    <source>
        <dbReference type="RuleBase" id="RU003814"/>
    </source>
</evidence>
<protein>
    <recommendedName>
        <fullName evidence="6">Translation initiation factor eIF2B subunit beta</fullName>
    </recommendedName>
    <alternativeName>
        <fullName evidence="7">eIF2B GDP-GTP exchange factor subunit beta</fullName>
    </alternativeName>
</protein>
<dbReference type="InterPro" id="IPR042529">
    <property type="entry name" value="IF_2B-like_C"/>
</dbReference>